<keyword evidence="6" id="KW-0677">Repeat</keyword>
<dbReference type="InterPro" id="IPR047664">
    <property type="entry name" value="SWEET"/>
</dbReference>
<evidence type="ECO:0000256" key="4">
    <source>
        <dbReference type="ARBA" id="ARBA00022597"/>
    </source>
</evidence>
<comment type="function">
    <text evidence="9">Mediates both low-affinity uptake and efflux of sugar across the membrane.</text>
</comment>
<dbReference type="InterPro" id="IPR004316">
    <property type="entry name" value="SWEET_rpt"/>
</dbReference>
<dbReference type="GO" id="GO:0051119">
    <property type="term" value="F:sugar transmembrane transporter activity"/>
    <property type="evidence" value="ECO:0007669"/>
    <property type="project" value="InterPro"/>
</dbReference>
<dbReference type="GO" id="GO:0012505">
    <property type="term" value="C:endomembrane system"/>
    <property type="evidence" value="ECO:0007669"/>
    <property type="project" value="UniProtKB-SubCell"/>
</dbReference>
<dbReference type="EMBL" id="LNRQ01000007">
    <property type="protein sequence ID" value="KZM89204.1"/>
    <property type="molecule type" value="Genomic_DNA"/>
</dbReference>
<evidence type="ECO:0000313" key="10">
    <source>
        <dbReference type="EMBL" id="KZM89204.1"/>
    </source>
</evidence>
<evidence type="ECO:0000256" key="1">
    <source>
        <dbReference type="ARBA" id="ARBA00004127"/>
    </source>
</evidence>
<evidence type="ECO:0000256" key="8">
    <source>
        <dbReference type="ARBA" id="ARBA00023136"/>
    </source>
</evidence>
<protein>
    <recommendedName>
        <fullName evidence="9">Bidirectional sugar transporter SWEET</fullName>
    </recommendedName>
</protein>
<keyword evidence="4 9" id="KW-0762">Sugar transport</keyword>
<evidence type="ECO:0000256" key="7">
    <source>
        <dbReference type="ARBA" id="ARBA00022989"/>
    </source>
</evidence>
<evidence type="ECO:0000256" key="5">
    <source>
        <dbReference type="ARBA" id="ARBA00022692"/>
    </source>
</evidence>
<feature type="transmembrane region" description="Helical" evidence="9">
    <location>
        <begin position="6"/>
        <end position="26"/>
    </location>
</feature>
<feature type="transmembrane region" description="Helical" evidence="9">
    <location>
        <begin position="69"/>
        <end position="93"/>
    </location>
</feature>
<name>A0A164UQ10_DAUCS</name>
<dbReference type="PANTHER" id="PTHR10791">
    <property type="entry name" value="RAG1-ACTIVATING PROTEIN 1"/>
    <property type="match status" value="1"/>
</dbReference>
<keyword evidence="5 9" id="KW-0812">Transmembrane</keyword>
<dbReference type="FunFam" id="1.20.1280.290:FF:000001">
    <property type="entry name" value="Bidirectional sugar transporter SWEET"/>
    <property type="match status" value="1"/>
</dbReference>
<accession>A0A164UQ10</accession>
<feature type="transmembrane region" description="Helical" evidence="9">
    <location>
        <begin position="128"/>
        <end position="148"/>
    </location>
</feature>
<keyword evidence="3 9" id="KW-0813">Transport</keyword>
<dbReference type="GO" id="GO:0016020">
    <property type="term" value="C:membrane"/>
    <property type="evidence" value="ECO:0007669"/>
    <property type="project" value="InterPro"/>
</dbReference>
<reference evidence="10" key="1">
    <citation type="journal article" date="2016" name="Nat. Genet.">
        <title>A high-quality carrot genome assembly provides new insights into carotenoid accumulation and asterid genome evolution.</title>
        <authorList>
            <person name="Iorizzo M."/>
            <person name="Ellison S."/>
            <person name="Senalik D."/>
            <person name="Zeng P."/>
            <person name="Satapoomin P."/>
            <person name="Huang J."/>
            <person name="Bowman M."/>
            <person name="Iovene M."/>
            <person name="Sanseverino W."/>
            <person name="Cavagnaro P."/>
            <person name="Yildiz M."/>
            <person name="Macko-Podgorni A."/>
            <person name="Moranska E."/>
            <person name="Grzebelus E."/>
            <person name="Grzebelus D."/>
            <person name="Ashrafi H."/>
            <person name="Zheng Z."/>
            <person name="Cheng S."/>
            <person name="Spooner D."/>
            <person name="Van Deynze A."/>
            <person name="Simon P."/>
        </authorList>
    </citation>
    <scope>NUCLEOTIDE SEQUENCE [LARGE SCALE GENOMIC DNA]</scope>
    <source>
        <tissue evidence="10">Leaf</tissue>
    </source>
</reference>
<dbReference type="OMA" id="CAAKAHE"/>
<gene>
    <name evidence="10" type="ORF">DCAR_026279</name>
</gene>
<comment type="caution">
    <text evidence="10">The sequence shown here is derived from an EMBL/GenBank/DDBJ whole genome shotgun (WGS) entry which is preliminary data.</text>
</comment>
<dbReference type="PANTHER" id="PTHR10791:SF165">
    <property type="entry name" value="BIDIRECTIONAL SUGAR TRANSPORTER SWEET10"/>
    <property type="match status" value="1"/>
</dbReference>
<comment type="similarity">
    <text evidence="2 9">Belongs to the SWEET sugar transporter family.</text>
</comment>
<keyword evidence="7 9" id="KW-1133">Transmembrane helix</keyword>
<dbReference type="Gramene" id="KZM89204">
    <property type="protein sequence ID" value="KZM89204"/>
    <property type="gene ID" value="DCAR_026279"/>
</dbReference>
<evidence type="ECO:0000256" key="3">
    <source>
        <dbReference type="ARBA" id="ARBA00022448"/>
    </source>
</evidence>
<organism evidence="10">
    <name type="scientific">Daucus carota subsp. sativus</name>
    <name type="common">Carrot</name>
    <dbReference type="NCBI Taxonomy" id="79200"/>
    <lineage>
        <taxon>Eukaryota</taxon>
        <taxon>Viridiplantae</taxon>
        <taxon>Streptophyta</taxon>
        <taxon>Embryophyta</taxon>
        <taxon>Tracheophyta</taxon>
        <taxon>Spermatophyta</taxon>
        <taxon>Magnoliopsida</taxon>
        <taxon>eudicotyledons</taxon>
        <taxon>Gunneridae</taxon>
        <taxon>Pentapetalae</taxon>
        <taxon>asterids</taxon>
        <taxon>campanulids</taxon>
        <taxon>Apiales</taxon>
        <taxon>Apiaceae</taxon>
        <taxon>Apioideae</taxon>
        <taxon>Scandiceae</taxon>
        <taxon>Daucinae</taxon>
        <taxon>Daucus</taxon>
        <taxon>Daucus sect. Daucus</taxon>
    </lineage>
</organism>
<feature type="transmembrane region" description="Helical" evidence="9">
    <location>
        <begin position="100"/>
        <end position="122"/>
    </location>
</feature>
<comment type="caution">
    <text evidence="9">Lacks conserved residue(s) required for the propagation of feature annotation.</text>
</comment>
<dbReference type="Gene3D" id="1.20.1280.290">
    <property type="match status" value="1"/>
</dbReference>
<proteinExistence type="inferred from homology"/>
<comment type="subcellular location">
    <subcellularLocation>
        <location evidence="1">Endomembrane system</location>
        <topology evidence="1">Multi-pass membrane protein</topology>
    </subcellularLocation>
</comment>
<evidence type="ECO:0000256" key="6">
    <source>
        <dbReference type="ARBA" id="ARBA00022737"/>
    </source>
</evidence>
<sequence length="253" mass="28197">MALLSAHWTLVFGLLGNVVSFGVFLAPIPTFYKVYKKKSTEGFKSVPYVVALFSAMLRIYYALLKSNTLLLITINSVGCVFQTIYICIFLIYAPRKARTLKLLVSMNVVGFGLIVILTQFVAKGAANRVVIVGWICLIFSLCVFVAPLCVVVPNVLGFTFGILQMILYMVYRNTKKDSIEAKKIPELFEDDSVIIIDDQKPPELKAKTDDVMRLSAMVCSEMKPVDRNSNPNELDMIEIQVVVPKKQATPIVA</sequence>
<evidence type="ECO:0000256" key="2">
    <source>
        <dbReference type="ARBA" id="ARBA00007809"/>
    </source>
</evidence>
<keyword evidence="8 9" id="KW-0472">Membrane</keyword>
<feature type="transmembrane region" description="Helical" evidence="9">
    <location>
        <begin position="46"/>
        <end position="63"/>
    </location>
</feature>
<evidence type="ECO:0000256" key="9">
    <source>
        <dbReference type="RuleBase" id="RU910715"/>
    </source>
</evidence>
<dbReference type="Pfam" id="PF03083">
    <property type="entry name" value="MtN3_slv"/>
    <property type="match status" value="1"/>
</dbReference>
<dbReference type="AlphaFoldDB" id="A0A164UQ10"/>